<name>A0ABP6P2V9_9ACTN</name>
<evidence type="ECO:0000313" key="1">
    <source>
        <dbReference type="EMBL" id="GAA3165970.1"/>
    </source>
</evidence>
<comment type="caution">
    <text evidence="1">The sequence shown here is derived from an EMBL/GenBank/DDBJ whole genome shotgun (WGS) entry which is preliminary data.</text>
</comment>
<gene>
    <name evidence="1" type="ORF">GCM10010466_65970</name>
</gene>
<keyword evidence="2" id="KW-1185">Reference proteome</keyword>
<protein>
    <submittedName>
        <fullName evidence="1">Uncharacterized protein</fullName>
    </submittedName>
</protein>
<dbReference type="EMBL" id="BAAAUT010000094">
    <property type="protein sequence ID" value="GAA3165970.1"/>
    <property type="molecule type" value="Genomic_DNA"/>
</dbReference>
<dbReference type="Proteomes" id="UP001500320">
    <property type="component" value="Unassembled WGS sequence"/>
</dbReference>
<proteinExistence type="predicted"/>
<sequence>MRPVRGDRGAAGTALLLSVPLLVLLALAALVTGGLVGARLEVDGATRQAARAAAVARDPGAALSAARSAAEAALASGRTGCAGRDLHVGVGALQPGGTVTVTVTCRIRLADIAMARVPGGTDLTSAFAVPVHSWRVR</sequence>
<dbReference type="RefSeq" id="WP_344866543.1">
    <property type="nucleotide sequence ID" value="NZ_BAAAUT010000094.1"/>
</dbReference>
<reference evidence="2" key="1">
    <citation type="journal article" date="2019" name="Int. J. Syst. Evol. Microbiol.">
        <title>The Global Catalogue of Microorganisms (GCM) 10K type strain sequencing project: providing services to taxonomists for standard genome sequencing and annotation.</title>
        <authorList>
            <consortium name="The Broad Institute Genomics Platform"/>
            <consortium name="The Broad Institute Genome Sequencing Center for Infectious Disease"/>
            <person name="Wu L."/>
            <person name="Ma J."/>
        </authorList>
    </citation>
    <scope>NUCLEOTIDE SEQUENCE [LARGE SCALE GENOMIC DNA]</scope>
    <source>
        <strain evidence="2">JCM 9373</strain>
    </source>
</reference>
<evidence type="ECO:0000313" key="2">
    <source>
        <dbReference type="Proteomes" id="UP001500320"/>
    </source>
</evidence>
<accession>A0ABP6P2V9</accession>
<organism evidence="1 2">
    <name type="scientific">Planomonospora alba</name>
    <dbReference type="NCBI Taxonomy" id="161354"/>
    <lineage>
        <taxon>Bacteria</taxon>
        <taxon>Bacillati</taxon>
        <taxon>Actinomycetota</taxon>
        <taxon>Actinomycetes</taxon>
        <taxon>Streptosporangiales</taxon>
        <taxon>Streptosporangiaceae</taxon>
        <taxon>Planomonospora</taxon>
    </lineage>
</organism>